<feature type="transmembrane region" description="Helical" evidence="12">
    <location>
        <begin position="147"/>
        <end position="165"/>
    </location>
</feature>
<evidence type="ECO:0000256" key="11">
    <source>
        <dbReference type="RuleBase" id="RU000363"/>
    </source>
</evidence>
<evidence type="ECO:0000256" key="7">
    <source>
        <dbReference type="ARBA" id="ARBA00022919"/>
    </source>
</evidence>
<dbReference type="InterPro" id="IPR020904">
    <property type="entry name" value="Sc_DH/Rdtase_CS"/>
</dbReference>
<keyword evidence="12" id="KW-0812">Transmembrane</keyword>
<keyword evidence="6" id="KW-0521">NADP</keyword>
<accession>A0A7R9YTA4</accession>
<dbReference type="EC" id="1.1.1.102" evidence="10"/>
<dbReference type="GO" id="GO:0030148">
    <property type="term" value="P:sphingolipid biosynthetic process"/>
    <property type="evidence" value="ECO:0007669"/>
    <property type="project" value="InterPro"/>
</dbReference>
<evidence type="ECO:0000256" key="8">
    <source>
        <dbReference type="ARBA" id="ARBA00023002"/>
    </source>
</evidence>
<dbReference type="InterPro" id="IPR036291">
    <property type="entry name" value="NAD(P)-bd_dom_sf"/>
</dbReference>
<keyword evidence="5" id="KW-0256">Endoplasmic reticulum</keyword>
<proteinExistence type="inferred from homology"/>
<evidence type="ECO:0000256" key="3">
    <source>
        <dbReference type="ARBA" id="ARBA00004991"/>
    </source>
</evidence>
<dbReference type="PRINTS" id="PR00081">
    <property type="entry name" value="GDHRDH"/>
</dbReference>
<dbReference type="Gene3D" id="3.40.50.720">
    <property type="entry name" value="NAD(P)-binding Rossmann-like Domain"/>
    <property type="match status" value="1"/>
</dbReference>
<keyword evidence="9" id="KW-0443">Lipid metabolism</keyword>
<evidence type="ECO:0000256" key="2">
    <source>
        <dbReference type="ARBA" id="ARBA00004760"/>
    </source>
</evidence>
<organism evidence="13">
    <name type="scientific">Chlamydomonas euryale</name>
    <dbReference type="NCBI Taxonomy" id="1486919"/>
    <lineage>
        <taxon>Eukaryota</taxon>
        <taxon>Viridiplantae</taxon>
        <taxon>Chlorophyta</taxon>
        <taxon>core chlorophytes</taxon>
        <taxon>Chlorophyceae</taxon>
        <taxon>CS clade</taxon>
        <taxon>Chlamydomonadales</taxon>
        <taxon>Chlamydomonadaceae</taxon>
        <taxon>Chlamydomonas</taxon>
    </lineage>
</organism>
<dbReference type="FunFam" id="3.40.50.720:FF:000468">
    <property type="entry name" value="Short-chain dehydrogenase, putative"/>
    <property type="match status" value="1"/>
</dbReference>
<comment type="pathway">
    <text evidence="3">Sphingolipid metabolism.</text>
</comment>
<dbReference type="InterPro" id="IPR002347">
    <property type="entry name" value="SDR_fam"/>
</dbReference>
<evidence type="ECO:0000256" key="10">
    <source>
        <dbReference type="ARBA" id="ARBA00026112"/>
    </source>
</evidence>
<protein>
    <recommendedName>
        <fullName evidence="10">3-dehydrosphinganine reductase</fullName>
        <ecNumber evidence="10">1.1.1.102</ecNumber>
    </recommendedName>
</protein>
<dbReference type="PANTHER" id="PTHR43550">
    <property type="entry name" value="3-KETODIHYDROSPHINGOSINE REDUCTASE"/>
    <property type="match status" value="1"/>
</dbReference>
<keyword evidence="7" id="KW-0746">Sphingolipid metabolism</keyword>
<sequence length="311" mass="33076">MASYKKKFAGKHVVITGGSEGIGLALAKLFVEAHANVTIVSRSASKLEAARSDLETSAQKCSSASLVNVQSADVTSYEQISKGLENAKVALGAIDVLVCNAGTSTPGYIHEHGVDVFQQQINLNYMGAVNTVKAAYDSMVTRNSGHICIVSSTLGLMAFVGYAAYCGSKYAVRGFAEALRNELCGSEVTVSIMFPPDTATPGYEQENKIKPKEATEISAGAIEVSPEAVARCMIKGIAGGRFMLGNPDLGLAIHQRAVAGMTPRRFPGILLDMLLGLFAPIVHMIFSKSMDNTSKKNAQTRFKKLWASDSK</sequence>
<dbReference type="InterPro" id="IPR045022">
    <property type="entry name" value="KDSR-like"/>
</dbReference>
<dbReference type="PANTHER" id="PTHR43550:SF3">
    <property type="entry name" value="3-KETODIHYDROSPHINGOSINE REDUCTASE"/>
    <property type="match status" value="1"/>
</dbReference>
<keyword evidence="12" id="KW-1133">Transmembrane helix</keyword>
<dbReference type="GO" id="GO:0005789">
    <property type="term" value="C:endoplasmic reticulum membrane"/>
    <property type="evidence" value="ECO:0007669"/>
    <property type="project" value="TreeGrafter"/>
</dbReference>
<dbReference type="CDD" id="cd08939">
    <property type="entry name" value="KDSR-like_SDR_c"/>
    <property type="match status" value="1"/>
</dbReference>
<reference evidence="13" key="1">
    <citation type="submission" date="2021-01" db="EMBL/GenBank/DDBJ databases">
        <authorList>
            <person name="Corre E."/>
            <person name="Pelletier E."/>
            <person name="Niang G."/>
            <person name="Scheremetjew M."/>
            <person name="Finn R."/>
            <person name="Kale V."/>
            <person name="Holt S."/>
            <person name="Cochrane G."/>
            <person name="Meng A."/>
            <person name="Brown T."/>
            <person name="Cohen L."/>
        </authorList>
    </citation>
    <scope>NUCLEOTIDE SEQUENCE</scope>
    <source>
        <strain evidence="13">CCMP219</strain>
    </source>
</reference>
<dbReference type="AlphaFoldDB" id="A0A7R9YTA4"/>
<evidence type="ECO:0000256" key="9">
    <source>
        <dbReference type="ARBA" id="ARBA00023098"/>
    </source>
</evidence>
<dbReference type="PRINTS" id="PR00080">
    <property type="entry name" value="SDRFAMILY"/>
</dbReference>
<comment type="similarity">
    <text evidence="11">Belongs to the short-chain dehydrogenases/reductases (SDR) family.</text>
</comment>
<keyword evidence="8" id="KW-0560">Oxidoreductase</keyword>
<evidence type="ECO:0000256" key="6">
    <source>
        <dbReference type="ARBA" id="ARBA00022857"/>
    </source>
</evidence>
<keyword evidence="12" id="KW-0472">Membrane</keyword>
<gene>
    <name evidence="13" type="ORF">CEUR00632_LOCUS4214</name>
</gene>
<keyword evidence="4" id="KW-0547">Nucleotide-binding</keyword>
<dbReference type="Pfam" id="PF00106">
    <property type="entry name" value="adh_short"/>
    <property type="match status" value="1"/>
</dbReference>
<name>A0A7R9YTA4_9CHLO</name>
<evidence type="ECO:0000256" key="1">
    <source>
        <dbReference type="ARBA" id="ARBA00004240"/>
    </source>
</evidence>
<comment type="pathway">
    <text evidence="2">Lipid metabolism; sphingolipid metabolism.</text>
</comment>
<evidence type="ECO:0000256" key="12">
    <source>
        <dbReference type="SAM" id="Phobius"/>
    </source>
</evidence>
<dbReference type="GO" id="GO:0047560">
    <property type="term" value="F:3-dehydrosphinganine reductase activity"/>
    <property type="evidence" value="ECO:0007669"/>
    <property type="project" value="UniProtKB-EC"/>
</dbReference>
<feature type="transmembrane region" description="Helical" evidence="12">
    <location>
        <begin position="266"/>
        <end position="286"/>
    </location>
</feature>
<evidence type="ECO:0000313" key="13">
    <source>
        <dbReference type="EMBL" id="CAD8284179.1"/>
    </source>
</evidence>
<dbReference type="GO" id="GO:0006666">
    <property type="term" value="P:3-keto-sphinganine metabolic process"/>
    <property type="evidence" value="ECO:0007669"/>
    <property type="project" value="InterPro"/>
</dbReference>
<evidence type="ECO:0000256" key="4">
    <source>
        <dbReference type="ARBA" id="ARBA00022741"/>
    </source>
</evidence>
<comment type="subcellular location">
    <subcellularLocation>
        <location evidence="1">Endoplasmic reticulum</location>
    </subcellularLocation>
</comment>
<dbReference type="GO" id="GO:0000166">
    <property type="term" value="F:nucleotide binding"/>
    <property type="evidence" value="ECO:0007669"/>
    <property type="project" value="UniProtKB-KW"/>
</dbReference>
<dbReference type="PROSITE" id="PS00061">
    <property type="entry name" value="ADH_SHORT"/>
    <property type="match status" value="1"/>
</dbReference>
<evidence type="ECO:0000256" key="5">
    <source>
        <dbReference type="ARBA" id="ARBA00022824"/>
    </source>
</evidence>
<dbReference type="EMBL" id="HBEC01009213">
    <property type="protein sequence ID" value="CAD8284179.1"/>
    <property type="molecule type" value="Transcribed_RNA"/>
</dbReference>
<dbReference type="SUPFAM" id="SSF51735">
    <property type="entry name" value="NAD(P)-binding Rossmann-fold domains"/>
    <property type="match status" value="1"/>
</dbReference>